<dbReference type="InterPro" id="IPR027417">
    <property type="entry name" value="P-loop_NTPase"/>
</dbReference>
<dbReference type="Gene3D" id="3.40.50.300">
    <property type="entry name" value="P-loop containing nucleotide triphosphate hydrolases"/>
    <property type="match status" value="2"/>
</dbReference>
<name>X0LZF0_FUSOX</name>
<dbReference type="PANTHER" id="PTHR13710:SF154">
    <property type="entry name" value="RECQ HELICASE, PUTATIVE (AFU_ORTHOLOGUE AFUA_6G14720)-RELATED"/>
    <property type="match status" value="1"/>
</dbReference>
<accession>X0LZF0</accession>
<feature type="compositionally biased region" description="Acidic residues" evidence="6">
    <location>
        <begin position="451"/>
        <end position="466"/>
    </location>
</feature>
<feature type="region of interest" description="Disordered" evidence="6">
    <location>
        <begin position="1904"/>
        <end position="1946"/>
    </location>
</feature>
<dbReference type="GO" id="GO:0005737">
    <property type="term" value="C:cytoplasm"/>
    <property type="evidence" value="ECO:0007669"/>
    <property type="project" value="TreeGrafter"/>
</dbReference>
<feature type="domain" description="Helicase C-terminal" evidence="8">
    <location>
        <begin position="2330"/>
        <end position="2485"/>
    </location>
</feature>
<dbReference type="SMART" id="SM00487">
    <property type="entry name" value="DEXDc"/>
    <property type="match status" value="1"/>
</dbReference>
<dbReference type="GO" id="GO:0043138">
    <property type="term" value="F:3'-5' DNA helicase activity"/>
    <property type="evidence" value="ECO:0007669"/>
    <property type="project" value="UniProtKB-EC"/>
</dbReference>
<evidence type="ECO:0000256" key="4">
    <source>
        <dbReference type="ARBA" id="ARBA00034617"/>
    </source>
</evidence>
<dbReference type="GO" id="GO:0009378">
    <property type="term" value="F:four-way junction helicase activity"/>
    <property type="evidence" value="ECO:0007669"/>
    <property type="project" value="TreeGrafter"/>
</dbReference>
<evidence type="ECO:0000259" key="7">
    <source>
        <dbReference type="PROSITE" id="PS51192"/>
    </source>
</evidence>
<dbReference type="SMART" id="SM00490">
    <property type="entry name" value="HELICc"/>
    <property type="match status" value="1"/>
</dbReference>
<dbReference type="GO" id="GO:0000724">
    <property type="term" value="P:double-strand break repair via homologous recombination"/>
    <property type="evidence" value="ECO:0007669"/>
    <property type="project" value="TreeGrafter"/>
</dbReference>
<feature type="region of interest" description="Disordered" evidence="6">
    <location>
        <begin position="1036"/>
        <end position="1062"/>
    </location>
</feature>
<keyword evidence="2" id="KW-0547">Nucleotide-binding</keyword>
<dbReference type="GO" id="GO:0005524">
    <property type="term" value="F:ATP binding"/>
    <property type="evidence" value="ECO:0007669"/>
    <property type="project" value="UniProtKB-KW"/>
</dbReference>
<evidence type="ECO:0000256" key="3">
    <source>
        <dbReference type="ARBA" id="ARBA00022840"/>
    </source>
</evidence>
<dbReference type="Proteomes" id="UP000030701">
    <property type="component" value="Unassembled WGS sequence"/>
</dbReference>
<dbReference type="InterPro" id="IPR001650">
    <property type="entry name" value="Helicase_C-like"/>
</dbReference>
<comment type="catalytic activity">
    <reaction evidence="4">
        <text>Couples ATP hydrolysis with the unwinding of duplex DNA by translocating in the 3'-5' direction.</text>
        <dbReference type="EC" id="5.6.2.4"/>
    </reaction>
</comment>
<feature type="domain" description="Helicase ATP-binding" evidence="7">
    <location>
        <begin position="2132"/>
        <end position="2291"/>
    </location>
</feature>
<reference evidence="9" key="2">
    <citation type="submission" date="2012-05" db="EMBL/GenBank/DDBJ databases">
        <title>The Genome Annotation of Fusarium oxysporum Cotton.</title>
        <authorList>
            <consortium name="The Broad Institute Genomics Platform"/>
            <person name="Ma L.-J."/>
            <person name="Corby-Kistler H."/>
            <person name="Broz K."/>
            <person name="Gale L.R."/>
            <person name="Jonkers W."/>
            <person name="O'Donnell K."/>
            <person name="Ploetz R."/>
            <person name="Steinberg C."/>
            <person name="Schwartz D.C."/>
            <person name="VanEtten H."/>
            <person name="Zhou S."/>
            <person name="Young S.K."/>
            <person name="Zeng Q."/>
            <person name="Gargeya S."/>
            <person name="Fitzgerald M."/>
            <person name="Abouelleil A."/>
            <person name="Alvarado L."/>
            <person name="Chapman S.B."/>
            <person name="Gainer-Dewar J."/>
            <person name="Goldberg J."/>
            <person name="Griggs A."/>
            <person name="Gujja S."/>
            <person name="Hansen M."/>
            <person name="Howarth C."/>
            <person name="Imamovic A."/>
            <person name="Ireland A."/>
            <person name="Larimer J."/>
            <person name="McCowan C."/>
            <person name="Murphy C."/>
            <person name="Pearson M."/>
            <person name="Poon T.W."/>
            <person name="Priest M."/>
            <person name="Roberts A."/>
            <person name="Saif S."/>
            <person name="Shea T."/>
            <person name="Sykes S."/>
            <person name="Wortman J."/>
            <person name="Nusbaum C."/>
            <person name="Birren B."/>
        </authorList>
    </citation>
    <scope>NUCLEOTIDE SEQUENCE</scope>
    <source>
        <strain evidence="9">25433</strain>
    </source>
</reference>
<dbReference type="SUPFAM" id="SSF52540">
    <property type="entry name" value="P-loop containing nucleoside triphosphate hydrolases"/>
    <property type="match status" value="1"/>
</dbReference>
<dbReference type="InterPro" id="IPR011545">
    <property type="entry name" value="DEAD/DEAH_box_helicase_dom"/>
</dbReference>
<evidence type="ECO:0000256" key="6">
    <source>
        <dbReference type="SAM" id="MobiDB-lite"/>
    </source>
</evidence>
<dbReference type="Pfam" id="PF00271">
    <property type="entry name" value="Helicase_C"/>
    <property type="match status" value="1"/>
</dbReference>
<feature type="region of interest" description="Disordered" evidence="6">
    <location>
        <begin position="176"/>
        <end position="197"/>
    </location>
</feature>
<feature type="compositionally biased region" description="Basic and acidic residues" evidence="6">
    <location>
        <begin position="1928"/>
        <end position="1939"/>
    </location>
</feature>
<feature type="compositionally biased region" description="Polar residues" evidence="6">
    <location>
        <begin position="1051"/>
        <end position="1062"/>
    </location>
</feature>
<dbReference type="Pfam" id="PF00270">
    <property type="entry name" value="DEAD"/>
    <property type="match status" value="1"/>
</dbReference>
<dbReference type="HOGENOM" id="CLU_000514_0_0_1"/>
<dbReference type="InterPro" id="IPR014001">
    <property type="entry name" value="Helicase_ATP-bd"/>
</dbReference>
<evidence type="ECO:0000256" key="5">
    <source>
        <dbReference type="ARBA" id="ARBA00034808"/>
    </source>
</evidence>
<protein>
    <recommendedName>
        <fullName evidence="5">DNA 3'-5' helicase</fullName>
        <ecNumber evidence="5">5.6.2.4</ecNumber>
    </recommendedName>
</protein>
<organism evidence="9">
    <name type="scientific">Fusarium oxysporum f. sp. vasinfectum 25433</name>
    <dbReference type="NCBI Taxonomy" id="1089449"/>
    <lineage>
        <taxon>Eukaryota</taxon>
        <taxon>Fungi</taxon>
        <taxon>Dikarya</taxon>
        <taxon>Ascomycota</taxon>
        <taxon>Pezizomycotina</taxon>
        <taxon>Sordariomycetes</taxon>
        <taxon>Hypocreomycetidae</taxon>
        <taxon>Hypocreales</taxon>
        <taxon>Nectriaceae</taxon>
        <taxon>Fusarium</taxon>
        <taxon>Fusarium oxysporum species complex</taxon>
    </lineage>
</organism>
<dbReference type="CDD" id="cd17920">
    <property type="entry name" value="DEXHc_RecQ"/>
    <property type="match status" value="1"/>
</dbReference>
<evidence type="ECO:0000259" key="8">
    <source>
        <dbReference type="PROSITE" id="PS51194"/>
    </source>
</evidence>
<dbReference type="GO" id="GO:0005694">
    <property type="term" value="C:chromosome"/>
    <property type="evidence" value="ECO:0007669"/>
    <property type="project" value="TreeGrafter"/>
</dbReference>
<dbReference type="InterPro" id="IPR013087">
    <property type="entry name" value="Znf_C2H2_type"/>
</dbReference>
<reference evidence="9" key="1">
    <citation type="submission" date="2011-11" db="EMBL/GenBank/DDBJ databases">
        <title>The Genome Sequence of Fusarium oxysporum Cotton.</title>
        <authorList>
            <consortium name="The Broad Institute Genome Sequencing Platform"/>
            <person name="Ma L.-J."/>
            <person name="Gale L.R."/>
            <person name="Schwartz D.C."/>
            <person name="Zhou S."/>
            <person name="Corby-Kistler H."/>
            <person name="Young S.K."/>
            <person name="Zeng Q."/>
            <person name="Gargeya S."/>
            <person name="Fitzgerald M."/>
            <person name="Haas B."/>
            <person name="Abouelleil A."/>
            <person name="Alvarado L."/>
            <person name="Arachchi H.M."/>
            <person name="Berlin A."/>
            <person name="Brown A."/>
            <person name="Chapman S.B."/>
            <person name="Chen Z."/>
            <person name="Dunbar C."/>
            <person name="Freedman E."/>
            <person name="Gearin G."/>
            <person name="Goldberg J."/>
            <person name="Griggs A."/>
            <person name="Gujja S."/>
            <person name="Heiman D."/>
            <person name="Howarth C."/>
            <person name="Larson L."/>
            <person name="Lui A."/>
            <person name="MacDonald P.J.P."/>
            <person name="Montmayeur A."/>
            <person name="Murphy C."/>
            <person name="Neiman D."/>
            <person name="Pearson M."/>
            <person name="Priest M."/>
            <person name="Roberts A."/>
            <person name="Saif S."/>
            <person name="Shea T."/>
            <person name="Shenoy N."/>
            <person name="Sisk P."/>
            <person name="Stolte C."/>
            <person name="Sykes S."/>
            <person name="Wortman J."/>
            <person name="Nusbaum C."/>
            <person name="Birren B."/>
        </authorList>
    </citation>
    <scope>NUCLEOTIDE SEQUENCE [LARGE SCALE GENOMIC DNA]</scope>
    <source>
        <strain evidence="9">25433</strain>
    </source>
</reference>
<dbReference type="EC" id="5.6.2.4" evidence="5"/>
<dbReference type="PROSITE" id="PS51194">
    <property type="entry name" value="HELICASE_CTER"/>
    <property type="match status" value="1"/>
</dbReference>
<evidence type="ECO:0000256" key="1">
    <source>
        <dbReference type="ARBA" id="ARBA00005446"/>
    </source>
</evidence>
<evidence type="ECO:0000313" key="9">
    <source>
        <dbReference type="EMBL" id="EXM13800.1"/>
    </source>
</evidence>
<sequence>MTASNLQSESCSAIYPYVLLSTYRLLVCQVCGFASVADEVATHLRTRHRDIQPEHRLGLVEKVNQIQNIIRNQDELRNLRYPTNTIEPIPYLAPPKPDGLKCRACGYIVRHVQKIQKHCAEKHQWINPRGRGRPAPNCHVSAHETPWEEHVACQRFFPTRAGSRWFQVNTQTGLQDDVRKSTHTNSSQSRVEPRELDQASYSHLREVIEREQTYWETVNQPRLSSKDMDSGSFATTSIWMERTRWQDIYKGARRDILRASTRLPDRRALEIDCFLGQGNQESDPDIVSSSETEQKISCILGALDIVVDRCEDTISQTSRFLLCWLNSTRHQHFHERPFSLVAERSTEKKYRNVQKRLLAFAFRAYMMTDGVRSDYVRFQLSEHLSSQLQAIWEHKVWQLFDWSRGSWPMVPGGSEIGEATDEASVRPAYQLLQEEIIPVSVSQSKDFGSEQGEEEAYSDDEDEDTDSVFSYDEVDRDNSEFGDNQAEANESHHANYPMVRDESNMAMFIEFLELLYQLCLTICTERFNEGRPSSTLLVFFSGILGFSQDCKHFLLARQFCPYLSGLIYIQRLILMERALPLREYGAIGIPRRPYVNQLDQLNSIRERYMIAGTQHPLAEMTSLRDFGRNIARTEPPSILFSWSDDGEIIRYGDFQLTMDKFRQIPDYFISRAEEICNKLMFDIKPDIDLAAMKDDMVNMSSGYSFVKHPANDLDKAYLDLLYSAYASRESNLSKGGRWRWKSMDLYLKQVTKLEEMLAGGLYTACGQTPRARDLFTLACESGPSTSCSISIWNGLMGYVLRHHKAKRQMGREFYVVRFLPSRLAYAMYNYLVYVRRFAALLRREQQTQSYPYYHERLLFHNSGKPWCTSRLTSILKQATSEIWQREFNIRIFRQIAISITEKHVREIHSPLNIYDDTTADADLNAALAWQSGHRPLQRGITYGLDGAFPNRLQPALLRSYEWASTRWHEFICQPSRVVPSLRKRNTPPSNPSLSIATLKRDVSCMMQNDESLEYCSVSTKKRKESDTMEALKNVRRANGSSPKSKEANCGPSVTSASSQNTPHNGRLMCGNPYFTYEEQYKLLGCRLCATMVTRQRIKDHLRGRPHHLNGSEIKKVQEWASQLELINDNQEISGLRLPPDDTPAIEVLGPPKTGGFRCTFKVKNEGGTLTCRIQAHLRGKPHGLVKKEIDKVKLWAEALDLAESDEEILALPPIPDTSQPIEALGKPKSGGFRCTFTTHCRTVSANSRRRNEHLWKVHGVELDPKPGPRKAGAAEADAGLTYWRGGVFYQQLFAKGPRSEYFEVARGHDLESLDAEQVRAELAVQQATQAFQAKSKEARKKEMEVIEEMGDLAAPNSWLRRLGSTAHLKDFSDKKQFLKGLISLKYDLKVDDPKDDSELLHIHAAVRRLIRKASGVARPGAVSWNVLFEVNRKELHKERSTPFHFRFKRQTRKRYIAVCLQFFAYAVRAISCENVADRPPFKLTEAQTAAFDVMMDYAAELIDIKAEIEPLPTSSRINELHELLENAALAFYISVLDHFTKTTEYDSILVSFLTVLSIRDDKTWENYANFTPKLSAIMAISRVFLVKHTVDKRALYIKQRVEQGQTRQEAEEKSPGHFEIMSDMTRRFLVGGAEGWDTTPTQFIIRLRNYGKAASGQQAMPGSVSWDNEDAIYKGIRINVLGVQSMLQAASRRAETLLYKHLLFCEEYKDQSTIELGLPQVLWDDLIDNAADASIGHSFVDNLFQQIPESSGWAFRKIWTNGALQKAWIQADAEAEFKLLEKKAWHYGNHVEEFLECLLFITHLCGGQAARSLELLTLRHRNTANGGIRNILYDRGLIMLVAGYHKGFSKTERLKVIHRFLPREVSVLLIYYLWLVLPFWEDVQANVWDRTELSANLWAPEETLDDLNDDDGKNGYGTGNDGSDGEEDIRNRPQRETKAKPRCLGPGPHWTSARMTRILRQMSLQGCQKGFTISSWRHLSIAITRRYFRNGTTAHAALIGEVDEGYGSDSDSELEQDSIWDAQACHGSLTAGLVYGRLITEGCFETNERRVNFRFISEEWHRLLGFPSAVNGFGEILTPGRKRKTPSLHYEAMRNLQLRRWKALRRVNIDQELGRLYGDHVRFRGKQREAVDAIMMNKSPVVVIMGTGTGKSLCFMLPAASCPGGLTVVIVPLVSLQGDLMDRCQKLKISCAEWRSDRVPGDVSIVFVTPESAMTKRFLDFLESRRVMAKVDRVVVDECHTIMEGSLSFRPKLRELGTLALVGVQMIYLTATLPPADEPAFFSLINARHEDVVMIRARTTRGNVVYSVRSVPASTVEEAVTAIVDQAKVTIDQKLEEYPWPAKIIAYCQRVEATEHLAAKLGCDAYHREIDSRDGKAERLKFWMSGTKRGQYGDGRVIVATNALGLGIDVPDIRAVVHVEMPYRMADYAQQSGRAGRDGQRSEAIVIRLDVQGSSRRPRPLASEHAATDSYISGDVCRRVVLDSVMDGRNDREGCEEGEELCDVCQCRVDEENRENEGGMIEDREEGDMRQRELEVEHARYRAVTLVAQEHQDFLDYKKKLSDRVLEGCPFSCSNFGCVDEEEGSSNQALSLFLAKCGFLEDIRYSCCLLNFINMTGLATYTDAIVTLRPSQLQKLESLGLYYNSLEPAIICVECGFAINPTRAPRHPGDKHHIPKSARRGLKPLIYSLNLPNPETLPLRPNGSPPHPNLTVYKGSACKHCGLRSISEKVLLAHVKSKHSKDIKLAARQQTRHWLSDHIQQGLSFQSWSANDIRRSWIIADNNPSRGSLSCSTLLQACPDAVKLLAQKLFADSIPRVGGASQSHRVS</sequence>
<gene>
    <name evidence="9" type="ORF">FOTG_17758</name>
</gene>
<dbReference type="OrthoDB" id="5148578at2759"/>
<dbReference type="PROSITE" id="PS00028">
    <property type="entry name" value="ZINC_FINGER_C2H2_1"/>
    <property type="match status" value="1"/>
</dbReference>
<feature type="region of interest" description="Disordered" evidence="6">
    <location>
        <begin position="443"/>
        <end position="466"/>
    </location>
</feature>
<dbReference type="PROSITE" id="PS51192">
    <property type="entry name" value="HELICASE_ATP_BIND_1"/>
    <property type="match status" value="1"/>
</dbReference>
<dbReference type="InterPro" id="IPR022698">
    <property type="entry name" value="OrsD"/>
</dbReference>
<dbReference type="GO" id="GO:0003676">
    <property type="term" value="F:nucleic acid binding"/>
    <property type="evidence" value="ECO:0007669"/>
    <property type="project" value="InterPro"/>
</dbReference>
<comment type="similarity">
    <text evidence="1">Belongs to the helicase family. RecQ subfamily.</text>
</comment>
<dbReference type="Pfam" id="PF12013">
    <property type="entry name" value="OrsD"/>
    <property type="match status" value="3"/>
</dbReference>
<dbReference type="EMBL" id="JH658110">
    <property type="protein sequence ID" value="EXM13800.1"/>
    <property type="molecule type" value="Genomic_DNA"/>
</dbReference>
<dbReference type="SMART" id="SM00355">
    <property type="entry name" value="ZnF_C2H2"/>
    <property type="match status" value="3"/>
</dbReference>
<evidence type="ECO:0000256" key="2">
    <source>
        <dbReference type="ARBA" id="ARBA00022741"/>
    </source>
</evidence>
<keyword evidence="3" id="KW-0067">ATP-binding</keyword>
<proteinExistence type="inferred from homology"/>
<dbReference type="PANTHER" id="PTHR13710">
    <property type="entry name" value="DNA HELICASE RECQ FAMILY MEMBER"/>
    <property type="match status" value="1"/>
</dbReference>